<dbReference type="AlphaFoldDB" id="A0A512L8J8"/>
<reference evidence="1 2" key="1">
    <citation type="submission" date="2019-07" db="EMBL/GenBank/DDBJ databases">
        <title>Whole genome shotgun sequence of Thiobacillus plumbophilus NBRC 107929.</title>
        <authorList>
            <person name="Hosoyama A."/>
            <person name="Uohara A."/>
            <person name="Ohji S."/>
            <person name="Ichikawa N."/>
        </authorList>
    </citation>
    <scope>NUCLEOTIDE SEQUENCE [LARGE SCALE GENOMIC DNA]</scope>
    <source>
        <strain evidence="1 2">NBRC 107929</strain>
    </source>
</reference>
<protein>
    <submittedName>
        <fullName evidence="1">Uncharacterized protein</fullName>
    </submittedName>
</protein>
<name>A0A512L8J8_9PROT</name>
<dbReference type="Proteomes" id="UP000321337">
    <property type="component" value="Unassembled WGS sequence"/>
</dbReference>
<proteinExistence type="predicted"/>
<dbReference type="RefSeq" id="WP_174861852.1">
    <property type="nucleotide sequence ID" value="NZ_AP021884.1"/>
</dbReference>
<evidence type="ECO:0000313" key="2">
    <source>
        <dbReference type="Proteomes" id="UP000321337"/>
    </source>
</evidence>
<comment type="caution">
    <text evidence="1">The sequence shown here is derived from an EMBL/GenBank/DDBJ whole genome shotgun (WGS) entry which is preliminary data.</text>
</comment>
<organism evidence="1 2">
    <name type="scientific">Sulfuriferula plumbiphila</name>
    <dbReference type="NCBI Taxonomy" id="171865"/>
    <lineage>
        <taxon>Bacteria</taxon>
        <taxon>Pseudomonadati</taxon>
        <taxon>Pseudomonadota</taxon>
        <taxon>Betaproteobacteria</taxon>
        <taxon>Nitrosomonadales</taxon>
        <taxon>Sulfuricellaceae</taxon>
        <taxon>Sulfuriferula</taxon>
    </lineage>
</organism>
<evidence type="ECO:0000313" key="1">
    <source>
        <dbReference type="EMBL" id="GEP30808.1"/>
    </source>
</evidence>
<dbReference type="EMBL" id="BKAD01000019">
    <property type="protein sequence ID" value="GEP30808.1"/>
    <property type="molecule type" value="Genomic_DNA"/>
</dbReference>
<gene>
    <name evidence="1" type="ORF">TPL01_19460</name>
</gene>
<sequence>MAKASGFVAVLSKSRMTAFLACVEEEQPFAEPVADFQHSRNAALVCFILDGRKITHIAMGRRGSRAGTGLRRLNFDKAETLPEPLALHRIFKLLPKRNLSSVQKRFESGGLLTEKGFAVVVEAIRKLAPKASSLLERFSQERAERIQRLSAKTRNGLAQQKEALLTALSIANLSRESVQEWTPTDRPPVSFLDGLPNTRLREDPMVIHDLMHLPGFDIIKTYPYNAAVFESGATSERLTVILANRLPLEEQTGTDLIYFNETFQSFVMVQYKAMEREDGADGVSQAVFRLPNTQLTEEIARMDALLAAIKACPANDSHDGFRLIENPFFLKLCPRLVFNPDDIGLVPGMYLPLDYWKLLEQHPGIKGPRGGLRINYDNVGRHFDNSAFTSIVAKAWVGTTPAQSVVLKEAIRQTLETGKAVAIAVKPKKSDQSAVNTPIDFSEITPNE</sequence>
<keyword evidence="2" id="KW-1185">Reference proteome</keyword>
<accession>A0A512L8J8</accession>